<dbReference type="GeneID" id="31606353"/>
<organism evidence="1 2">
    <name type="scientific">Bifidobacterium dentium</name>
    <dbReference type="NCBI Taxonomy" id="1689"/>
    <lineage>
        <taxon>Bacteria</taxon>
        <taxon>Bacillati</taxon>
        <taxon>Actinomycetota</taxon>
        <taxon>Actinomycetes</taxon>
        <taxon>Bifidobacteriales</taxon>
        <taxon>Bifidobacteriaceae</taxon>
        <taxon>Bifidobacterium</taxon>
    </lineage>
</organism>
<proteinExistence type="predicted"/>
<reference evidence="1 2" key="1">
    <citation type="journal article" date="2019" name="Nat. Med.">
        <title>A library of human gut bacterial isolates paired with longitudinal multiomics data enables mechanistic microbiome research.</title>
        <authorList>
            <person name="Poyet M."/>
            <person name="Groussin M."/>
            <person name="Gibbons S.M."/>
            <person name="Avila-Pacheco J."/>
            <person name="Jiang X."/>
            <person name="Kearney S.M."/>
            <person name="Perrotta A.R."/>
            <person name="Berdy B."/>
            <person name="Zhao S."/>
            <person name="Lieberman T.D."/>
            <person name="Swanson P.K."/>
            <person name="Smith M."/>
            <person name="Roesemann S."/>
            <person name="Alexander J.E."/>
            <person name="Rich S.A."/>
            <person name="Livny J."/>
            <person name="Vlamakis H."/>
            <person name="Clish C."/>
            <person name="Bullock K."/>
            <person name="Deik A."/>
            <person name="Scott J."/>
            <person name="Pierce K.A."/>
            <person name="Xavier R.J."/>
            <person name="Alm E.J."/>
        </authorList>
    </citation>
    <scope>NUCLEOTIDE SEQUENCE [LARGE SCALE GENOMIC DNA]</scope>
    <source>
        <strain evidence="1 2">BIOML-A2</strain>
    </source>
</reference>
<gene>
    <name evidence="1" type="ORF">GBB04_02465</name>
</gene>
<comment type="caution">
    <text evidence="1">The sequence shown here is derived from an EMBL/GenBank/DDBJ whole genome shotgun (WGS) entry which is preliminary data.</text>
</comment>
<protein>
    <submittedName>
        <fullName evidence="1">Uncharacterized protein</fullName>
    </submittedName>
</protein>
<sequence>MNESLNLNQPVNAMGPNELEAYAALGDRQHDEANKELERRWRSYDDMLPHDEFVSIIDKAHA</sequence>
<dbReference type="EMBL" id="WDPD01000002">
    <property type="protein sequence ID" value="KAB7461876.1"/>
    <property type="molecule type" value="Genomic_DNA"/>
</dbReference>
<dbReference type="RefSeq" id="WP_003840143.1">
    <property type="nucleotide sequence ID" value="NZ_BCYE01000008.1"/>
</dbReference>
<name>A0A1V8Q441_9BIFI</name>
<dbReference type="AlphaFoldDB" id="A0A1V8Q441"/>
<dbReference type="Proteomes" id="UP000429211">
    <property type="component" value="Unassembled WGS sequence"/>
</dbReference>
<evidence type="ECO:0000313" key="1">
    <source>
        <dbReference type="EMBL" id="KAB7461876.1"/>
    </source>
</evidence>
<accession>A0A1V8Q441</accession>
<evidence type="ECO:0000313" key="2">
    <source>
        <dbReference type="Proteomes" id="UP000429211"/>
    </source>
</evidence>